<protein>
    <submittedName>
        <fullName evidence="2">Uncharacterized protein</fullName>
    </submittedName>
</protein>
<feature type="region of interest" description="Disordered" evidence="1">
    <location>
        <begin position="1"/>
        <end position="30"/>
    </location>
</feature>
<proteinExistence type="predicted"/>
<evidence type="ECO:0000256" key="1">
    <source>
        <dbReference type="SAM" id="MobiDB-lite"/>
    </source>
</evidence>
<reference evidence="2 3" key="1">
    <citation type="submission" date="2024-01" db="EMBL/GenBank/DDBJ databases">
        <title>A draft genome for the cacao thread blight pathogen Marasmiellus scandens.</title>
        <authorList>
            <person name="Baruah I.K."/>
            <person name="Leung J."/>
            <person name="Bukari Y."/>
            <person name="Amoako-Attah I."/>
            <person name="Meinhardt L.W."/>
            <person name="Bailey B.A."/>
            <person name="Cohen S.P."/>
        </authorList>
    </citation>
    <scope>NUCLEOTIDE SEQUENCE [LARGE SCALE GENOMIC DNA]</scope>
    <source>
        <strain evidence="2 3">GH-19</strain>
    </source>
</reference>
<feature type="compositionally biased region" description="Acidic residues" evidence="1">
    <location>
        <begin position="1"/>
        <end position="10"/>
    </location>
</feature>
<dbReference type="EMBL" id="JBANRG010000117">
    <property type="protein sequence ID" value="KAK7434735.1"/>
    <property type="molecule type" value="Genomic_DNA"/>
</dbReference>
<dbReference type="Proteomes" id="UP001498398">
    <property type="component" value="Unassembled WGS sequence"/>
</dbReference>
<accession>A0ABR1IJV9</accession>
<name>A0ABR1IJV9_9AGAR</name>
<keyword evidence="3" id="KW-1185">Reference proteome</keyword>
<evidence type="ECO:0000313" key="3">
    <source>
        <dbReference type="Proteomes" id="UP001498398"/>
    </source>
</evidence>
<evidence type="ECO:0000313" key="2">
    <source>
        <dbReference type="EMBL" id="KAK7434735.1"/>
    </source>
</evidence>
<organism evidence="2 3">
    <name type="scientific">Marasmiellus scandens</name>
    <dbReference type="NCBI Taxonomy" id="2682957"/>
    <lineage>
        <taxon>Eukaryota</taxon>
        <taxon>Fungi</taxon>
        <taxon>Dikarya</taxon>
        <taxon>Basidiomycota</taxon>
        <taxon>Agaricomycotina</taxon>
        <taxon>Agaricomycetes</taxon>
        <taxon>Agaricomycetidae</taxon>
        <taxon>Agaricales</taxon>
        <taxon>Marasmiineae</taxon>
        <taxon>Omphalotaceae</taxon>
        <taxon>Marasmiellus</taxon>
    </lineage>
</organism>
<sequence length="139" mass="16980">MSNQETDEEADKAFLKKHRHRDINDPMDWDSPEQKREFVLVQRRVKLRRWDRKDALDAARYQRLKPQLQEAAHIRNQQRADILKNNLTLQQEFQEKHRQAQARYRARNREKLAGKERERRAQQKQKQYVSVPLILLHFS</sequence>
<comment type="caution">
    <text evidence="2">The sequence shown here is derived from an EMBL/GenBank/DDBJ whole genome shotgun (WGS) entry which is preliminary data.</text>
</comment>
<gene>
    <name evidence="2" type="ORF">VKT23_020013</name>
</gene>